<dbReference type="PROSITE" id="PS00466">
    <property type="entry name" value="ZF_TFIIS_1"/>
    <property type="match status" value="1"/>
</dbReference>
<keyword evidence="6 13" id="KW-0805">Transcription regulation</keyword>
<keyword evidence="5 13" id="KW-0862">Zinc</keyword>
<dbReference type="Gene3D" id="2.20.25.10">
    <property type="match status" value="1"/>
</dbReference>
<keyword evidence="4 11" id="KW-0863">Zinc-finger</keyword>
<dbReference type="Pfam" id="PF01096">
    <property type="entry name" value="Zn_ribbon_TFIIS"/>
    <property type="match status" value="1"/>
</dbReference>
<feature type="region of interest" description="Disordered" evidence="15">
    <location>
        <begin position="78"/>
        <end position="127"/>
    </location>
</feature>
<evidence type="ECO:0000256" key="4">
    <source>
        <dbReference type="ARBA" id="ARBA00022771"/>
    </source>
</evidence>
<keyword evidence="19" id="KW-0251">Elongation factor</keyword>
<dbReference type="Gene3D" id="1.20.930.10">
    <property type="entry name" value="Conserved domain common to transcription factors TFIIS, elongin A, CRSP70"/>
    <property type="match status" value="1"/>
</dbReference>
<feature type="domain" description="TFIIS central" evidence="18">
    <location>
        <begin position="136"/>
        <end position="251"/>
    </location>
</feature>
<dbReference type="Gene3D" id="1.10.472.30">
    <property type="entry name" value="Transcription elongation factor S-II, central domain"/>
    <property type="match status" value="1"/>
</dbReference>
<dbReference type="PROSITE" id="PS51133">
    <property type="entry name" value="ZF_TFIIS_2"/>
    <property type="match status" value="1"/>
</dbReference>
<comment type="function">
    <text evidence="10">Necessary for efficient RNA polymerase II transcription elongation past template-encoded arresting sites. The arresting sites in DNA have the property of trapping a certain fraction of elongating RNA polymerases that pass through, resulting in locked ternary complexes. Cleavage of the nascent transcript by S-II allows the resumption of elongation from the new 3'-terminus.</text>
</comment>
<comment type="caution">
    <text evidence="19">The sequence shown here is derived from an EMBL/GenBank/DDBJ whole genome shotgun (WGS) entry which is preliminary data.</text>
</comment>
<keyword evidence="14" id="KW-0175">Coiled coil</keyword>
<reference evidence="20" key="1">
    <citation type="journal article" date="2020" name="Stud. Mycol.">
        <title>101 Dothideomycetes genomes: A test case for predicting lifestyles and emergence of pathogens.</title>
        <authorList>
            <person name="Haridas S."/>
            <person name="Albert R."/>
            <person name="Binder M."/>
            <person name="Bloem J."/>
            <person name="LaButti K."/>
            <person name="Salamov A."/>
            <person name="Andreopoulos B."/>
            <person name="Baker S."/>
            <person name="Barry K."/>
            <person name="Bills G."/>
            <person name="Bluhm B."/>
            <person name="Cannon C."/>
            <person name="Castanera R."/>
            <person name="Culley D."/>
            <person name="Daum C."/>
            <person name="Ezra D."/>
            <person name="Gonzalez J."/>
            <person name="Henrissat B."/>
            <person name="Kuo A."/>
            <person name="Liang C."/>
            <person name="Lipzen A."/>
            <person name="Lutzoni F."/>
            <person name="Magnuson J."/>
            <person name="Mondo S."/>
            <person name="Nolan M."/>
            <person name="Ohm R."/>
            <person name="Pangilinan J."/>
            <person name="Park H.-J."/>
            <person name="Ramirez L."/>
            <person name="Alfaro M."/>
            <person name="Sun H."/>
            <person name="Tritt A."/>
            <person name="Yoshinaga Y."/>
            <person name="Zwiers L.-H."/>
            <person name="Turgeon B."/>
            <person name="Goodwin S."/>
            <person name="Spatafora J."/>
            <person name="Crous P."/>
            <person name="Grigoriev I."/>
        </authorList>
    </citation>
    <scope>NUCLEOTIDE SEQUENCE [LARGE SCALE GENOMIC DNA]</scope>
    <source>
        <strain evidence="20">CBS 304.66</strain>
    </source>
</reference>
<dbReference type="PANTHER" id="PTHR11477:SF0">
    <property type="entry name" value="IP08861P-RELATED"/>
    <property type="match status" value="1"/>
</dbReference>
<dbReference type="GO" id="GO:0000977">
    <property type="term" value="F:RNA polymerase II transcription regulatory region sequence-specific DNA binding"/>
    <property type="evidence" value="ECO:0007669"/>
    <property type="project" value="TreeGrafter"/>
</dbReference>
<dbReference type="InterPro" id="IPR003618">
    <property type="entry name" value="TFIIS_cen_dom"/>
</dbReference>
<feature type="domain" description="TFIIS-type" evidence="16">
    <location>
        <begin position="254"/>
        <end position="294"/>
    </location>
</feature>
<dbReference type="SUPFAM" id="SSF46942">
    <property type="entry name" value="Elongation factor TFIIS domain 2"/>
    <property type="match status" value="1"/>
</dbReference>
<dbReference type="InterPro" id="IPR035100">
    <property type="entry name" value="TF_IIS-typ"/>
</dbReference>
<feature type="compositionally biased region" description="Low complexity" evidence="15">
    <location>
        <begin position="93"/>
        <end position="108"/>
    </location>
</feature>
<accession>A0A9P4NCF5</accession>
<comment type="subcellular location">
    <subcellularLocation>
        <location evidence="1 12 13">Nucleus</location>
    </subcellularLocation>
</comment>
<evidence type="ECO:0000256" key="14">
    <source>
        <dbReference type="SAM" id="Coils"/>
    </source>
</evidence>
<dbReference type="Proteomes" id="UP000800093">
    <property type="component" value="Unassembled WGS sequence"/>
</dbReference>
<dbReference type="InterPro" id="IPR003617">
    <property type="entry name" value="TFIIS/CRSP70_N_sub"/>
</dbReference>
<dbReference type="GO" id="GO:0001139">
    <property type="term" value="F:RNA polymerase II complex recruiting activity"/>
    <property type="evidence" value="ECO:0007669"/>
    <property type="project" value="TreeGrafter"/>
</dbReference>
<dbReference type="Pfam" id="PF07500">
    <property type="entry name" value="TFIIS_M"/>
    <property type="match status" value="1"/>
</dbReference>
<dbReference type="GO" id="GO:0006368">
    <property type="term" value="P:transcription elongation by RNA polymerase II"/>
    <property type="evidence" value="ECO:0007669"/>
    <property type="project" value="InterPro"/>
</dbReference>
<dbReference type="SMART" id="SM00440">
    <property type="entry name" value="ZnF_C2C2"/>
    <property type="match status" value="1"/>
</dbReference>
<evidence type="ECO:0000259" key="16">
    <source>
        <dbReference type="PROSITE" id="PS51133"/>
    </source>
</evidence>
<evidence type="ECO:0000256" key="9">
    <source>
        <dbReference type="ARBA" id="ARBA00023242"/>
    </source>
</evidence>
<dbReference type="FunFam" id="1.10.472.30:FF:000003">
    <property type="entry name" value="Transcription elongation factor S-II"/>
    <property type="match status" value="1"/>
</dbReference>
<evidence type="ECO:0000259" key="17">
    <source>
        <dbReference type="PROSITE" id="PS51319"/>
    </source>
</evidence>
<dbReference type="GO" id="GO:0003746">
    <property type="term" value="F:translation elongation factor activity"/>
    <property type="evidence" value="ECO:0007669"/>
    <property type="project" value="UniProtKB-KW"/>
</dbReference>
<evidence type="ECO:0000256" key="1">
    <source>
        <dbReference type="ARBA" id="ARBA00004123"/>
    </source>
</evidence>
<evidence type="ECO:0000256" key="11">
    <source>
        <dbReference type="PROSITE-ProRule" id="PRU00472"/>
    </source>
</evidence>
<keyword evidence="20" id="KW-1185">Reference proteome</keyword>
<evidence type="ECO:0000256" key="3">
    <source>
        <dbReference type="ARBA" id="ARBA00022723"/>
    </source>
</evidence>
<evidence type="ECO:0000313" key="19">
    <source>
        <dbReference type="EMBL" id="KAF2270702.1"/>
    </source>
</evidence>
<organism evidence="19 20">
    <name type="scientific">Lojkania enalia</name>
    <dbReference type="NCBI Taxonomy" id="147567"/>
    <lineage>
        <taxon>Eukaryota</taxon>
        <taxon>Fungi</taxon>
        <taxon>Dikarya</taxon>
        <taxon>Ascomycota</taxon>
        <taxon>Pezizomycotina</taxon>
        <taxon>Dothideomycetes</taxon>
        <taxon>Pleosporomycetidae</taxon>
        <taxon>Pleosporales</taxon>
        <taxon>Pleosporales incertae sedis</taxon>
        <taxon>Lojkania</taxon>
    </lineage>
</organism>
<dbReference type="OrthoDB" id="44867at2759"/>
<dbReference type="GO" id="GO:0006362">
    <property type="term" value="P:transcription elongation by RNA polymerase I"/>
    <property type="evidence" value="ECO:0007669"/>
    <property type="project" value="TreeGrafter"/>
</dbReference>
<keyword evidence="7 13" id="KW-0238">DNA-binding</keyword>
<dbReference type="SUPFAM" id="SSF47676">
    <property type="entry name" value="Conserved domain common to transcription factors TFIIS, elongin A, CRSP70"/>
    <property type="match status" value="1"/>
</dbReference>
<dbReference type="EMBL" id="ML986579">
    <property type="protein sequence ID" value="KAF2270702.1"/>
    <property type="molecule type" value="Genomic_DNA"/>
</dbReference>
<comment type="similarity">
    <text evidence="2 13">Belongs to the TFS-II family.</text>
</comment>
<evidence type="ECO:0000256" key="7">
    <source>
        <dbReference type="ARBA" id="ARBA00023125"/>
    </source>
</evidence>
<evidence type="ECO:0000313" key="20">
    <source>
        <dbReference type="Proteomes" id="UP000800093"/>
    </source>
</evidence>
<feature type="domain" description="TFIIS N-terminal" evidence="17">
    <location>
        <begin position="1"/>
        <end position="82"/>
    </location>
</feature>
<dbReference type="SMART" id="SM00509">
    <property type="entry name" value="TFS2N"/>
    <property type="match status" value="1"/>
</dbReference>
<dbReference type="FunFam" id="2.20.25.10:FF:000001">
    <property type="entry name" value="Probable Transcription elongation factor S-II"/>
    <property type="match status" value="1"/>
</dbReference>
<dbReference type="GO" id="GO:0005634">
    <property type="term" value="C:nucleus"/>
    <property type="evidence" value="ECO:0007669"/>
    <property type="project" value="UniProtKB-SubCell"/>
</dbReference>
<dbReference type="NCBIfam" id="TIGR01385">
    <property type="entry name" value="TFSII"/>
    <property type="match status" value="1"/>
</dbReference>
<keyword evidence="8 13" id="KW-0804">Transcription</keyword>
<keyword evidence="3 13" id="KW-0479">Metal-binding</keyword>
<evidence type="ECO:0000259" key="18">
    <source>
        <dbReference type="PROSITE" id="PS51321"/>
    </source>
</evidence>
<dbReference type="GO" id="GO:0008270">
    <property type="term" value="F:zinc ion binding"/>
    <property type="evidence" value="ECO:0007669"/>
    <property type="project" value="UniProtKB-UniRule"/>
</dbReference>
<dbReference type="AlphaFoldDB" id="A0A9P4NCF5"/>
<dbReference type="GO" id="GO:0031564">
    <property type="term" value="P:transcription antitermination"/>
    <property type="evidence" value="ECO:0007669"/>
    <property type="project" value="TreeGrafter"/>
</dbReference>
<protein>
    <recommendedName>
        <fullName evidence="13">Transcription elongation factor</fullName>
    </recommendedName>
</protein>
<evidence type="ECO:0000256" key="6">
    <source>
        <dbReference type="ARBA" id="ARBA00023015"/>
    </source>
</evidence>
<evidence type="ECO:0000256" key="15">
    <source>
        <dbReference type="SAM" id="MobiDB-lite"/>
    </source>
</evidence>
<dbReference type="PANTHER" id="PTHR11477">
    <property type="entry name" value="TRANSCRIPTION FACTOR S-II ZINC FINGER DOMAIN-CONTAINING PROTEIN"/>
    <property type="match status" value="1"/>
</dbReference>
<dbReference type="GO" id="GO:0031440">
    <property type="term" value="P:regulation of mRNA 3'-end processing"/>
    <property type="evidence" value="ECO:0007669"/>
    <property type="project" value="TreeGrafter"/>
</dbReference>
<evidence type="ECO:0000256" key="10">
    <source>
        <dbReference type="ARBA" id="ARBA00025408"/>
    </source>
</evidence>
<evidence type="ECO:0000256" key="5">
    <source>
        <dbReference type="ARBA" id="ARBA00022833"/>
    </source>
</evidence>
<dbReference type="PIRSF" id="PIRSF006704">
    <property type="entry name" value="TF_IIS"/>
    <property type="match status" value="1"/>
</dbReference>
<feature type="coiled-coil region" evidence="14">
    <location>
        <begin position="216"/>
        <end position="250"/>
    </location>
</feature>
<dbReference type="InterPro" id="IPR017923">
    <property type="entry name" value="TFIIS_N"/>
</dbReference>
<dbReference type="CDD" id="cd00183">
    <property type="entry name" value="TFIIS_I"/>
    <property type="match status" value="1"/>
</dbReference>
<keyword evidence="19" id="KW-0648">Protein biosynthesis</keyword>
<dbReference type="InterPro" id="IPR035441">
    <property type="entry name" value="TFIIS/LEDGF_dom_sf"/>
</dbReference>
<evidence type="ECO:0000256" key="13">
    <source>
        <dbReference type="RuleBase" id="RU368078"/>
    </source>
</evidence>
<name>A0A9P4NCF5_9PLEO</name>
<dbReference type="Pfam" id="PF08711">
    <property type="entry name" value="Med26"/>
    <property type="match status" value="1"/>
</dbReference>
<dbReference type="FunFam" id="1.20.930.10:FF:000007">
    <property type="entry name" value="Transcription elongation factor S-II"/>
    <property type="match status" value="1"/>
</dbReference>
<dbReference type="PROSITE" id="PS51321">
    <property type="entry name" value="TFIIS_CENTRAL"/>
    <property type="match status" value="1"/>
</dbReference>
<dbReference type="CDD" id="cd13749">
    <property type="entry name" value="Zn-ribbon_TFIIS"/>
    <property type="match status" value="1"/>
</dbReference>
<gene>
    <name evidence="19" type="ORF">CC78DRAFT_451590</name>
</gene>
<evidence type="ECO:0000256" key="12">
    <source>
        <dbReference type="PROSITE-ProRule" id="PRU00649"/>
    </source>
</evidence>
<dbReference type="SMART" id="SM00510">
    <property type="entry name" value="TFS2M"/>
    <property type="match status" value="1"/>
</dbReference>
<feature type="compositionally biased region" description="Basic and acidic residues" evidence="15">
    <location>
        <begin position="115"/>
        <end position="127"/>
    </location>
</feature>
<keyword evidence="9 12" id="KW-0539">Nucleus</keyword>
<proteinExistence type="inferred from homology"/>
<dbReference type="InterPro" id="IPR006289">
    <property type="entry name" value="TFSII"/>
</dbReference>
<evidence type="ECO:0000256" key="2">
    <source>
        <dbReference type="ARBA" id="ARBA00009647"/>
    </source>
</evidence>
<evidence type="ECO:0000256" key="8">
    <source>
        <dbReference type="ARBA" id="ARBA00023163"/>
    </source>
</evidence>
<sequence length="296" mass="32837">MDVKEIEQVGKSINKAMADGEPSASILKLLNDLKNGVKATEELLRSTRIGITVNRLRTHKDPAVQRLAQEVVKQWKDTVKKSAPVKGPRPTNGTASPAPGSGTASPAPSKKKHNVAPDKRSHKTDKVDYQVTGIEARDQCVRLMYDGLALMTDDLPEDVIAVAKDVESAAWANAGSQNNDAYRQKMRSLFQNLKNKSNPGLRKRVLSGEIAPKRFVTMTHDELKSAERRAEDARLEKENMNQAMVAQVEKSISTEFQCGKCKKKMVSYSQAQTRSADEPMTTFCECMNCGNRWKFS</sequence>
<dbReference type="InterPro" id="IPR036575">
    <property type="entry name" value="TFIIS_cen_dom_sf"/>
</dbReference>
<dbReference type="SUPFAM" id="SSF57783">
    <property type="entry name" value="Zinc beta-ribbon"/>
    <property type="match status" value="1"/>
</dbReference>
<dbReference type="PROSITE" id="PS51319">
    <property type="entry name" value="TFIIS_N"/>
    <property type="match status" value="1"/>
</dbReference>
<dbReference type="InterPro" id="IPR001222">
    <property type="entry name" value="Znf_TFIIS"/>
</dbReference>